<dbReference type="Proteomes" id="UP000306147">
    <property type="component" value="Unassembled WGS sequence"/>
</dbReference>
<dbReference type="EMBL" id="SRXT01000001">
    <property type="protein sequence ID" value="TGX56155.1"/>
    <property type="molecule type" value="Genomic_DNA"/>
</dbReference>
<protein>
    <recommendedName>
        <fullName evidence="3">GNAT family N-acetyltransferase</fullName>
    </recommendedName>
</protein>
<proteinExistence type="predicted"/>
<evidence type="ECO:0000313" key="1">
    <source>
        <dbReference type="EMBL" id="TGX56155.1"/>
    </source>
</evidence>
<sequence length="279" mass="29925">MSEFDIAIPGARCRVWPDGPLWGGTIAGAIGKLHFDDAASGEAVLRLACERLFSGGRKAVLAPMDGDTWHSYRAVTESDGSPGFALEPVSGPHDVAALRAAGFEGVSEYVSARAPVPLVASDSPKVPGVQVQGWDGQGAEALLDRLFELAGGAFADKLFFKPIERDDFLALYRPLLAMIDPRLVLFAFDGSGEMAGFLFGLPDVAQGSAPDTAILKTYASRKPGVGHLLAHSFHERARELGYAHVVHALMHVDNVSRERSARHAGSVFRRYGLFGRRAE</sequence>
<dbReference type="SUPFAM" id="SSF55729">
    <property type="entry name" value="Acyl-CoA N-acyltransferases (Nat)"/>
    <property type="match status" value="1"/>
</dbReference>
<name>A0A4S1XJ67_9SPHN</name>
<keyword evidence="2" id="KW-1185">Reference proteome</keyword>
<accession>A0A4S1XJ67</accession>
<dbReference type="Gene3D" id="3.40.630.30">
    <property type="match status" value="1"/>
</dbReference>
<comment type="caution">
    <text evidence="1">The sequence shown here is derived from an EMBL/GenBank/DDBJ whole genome shotgun (WGS) entry which is preliminary data.</text>
</comment>
<dbReference type="InterPro" id="IPR016181">
    <property type="entry name" value="Acyl_CoA_acyltransferase"/>
</dbReference>
<reference evidence="1 2" key="1">
    <citation type="submission" date="2019-04" db="EMBL/GenBank/DDBJ databases">
        <title>Sphingomonas psychrotolerans sp. nov., isolated from soil in the Tianshan Mountains, Xinjiang, China.</title>
        <authorList>
            <person name="Luo Y."/>
            <person name="Sheng H."/>
        </authorList>
    </citation>
    <scope>NUCLEOTIDE SEQUENCE [LARGE SCALE GENOMIC DNA]</scope>
    <source>
        <strain evidence="1 2">ZFGT-11</strain>
    </source>
</reference>
<gene>
    <name evidence="1" type="ORF">E5A73_03390</name>
</gene>
<dbReference type="AlphaFoldDB" id="A0A4S1XJ67"/>
<organism evidence="1 2">
    <name type="scientific">Sphingomonas gei</name>
    <dbReference type="NCBI Taxonomy" id="1395960"/>
    <lineage>
        <taxon>Bacteria</taxon>
        <taxon>Pseudomonadati</taxon>
        <taxon>Pseudomonadota</taxon>
        <taxon>Alphaproteobacteria</taxon>
        <taxon>Sphingomonadales</taxon>
        <taxon>Sphingomonadaceae</taxon>
        <taxon>Sphingomonas</taxon>
    </lineage>
</organism>
<dbReference type="RefSeq" id="WP_135962354.1">
    <property type="nucleotide sequence ID" value="NZ_SRXT01000001.1"/>
</dbReference>
<evidence type="ECO:0008006" key="3">
    <source>
        <dbReference type="Google" id="ProtNLM"/>
    </source>
</evidence>
<evidence type="ECO:0000313" key="2">
    <source>
        <dbReference type="Proteomes" id="UP000306147"/>
    </source>
</evidence>
<dbReference type="OrthoDB" id="62581at2"/>